<comment type="function">
    <text evidence="1">Catalyzes the hydroxylation of the N(6)-(4-aminobutyl)-L-lysine intermediate produced by deoxyhypusine synthase/DHPS on a critical lysine of the eukaryotic translation initiation factor 5A/eIF-5A. This is the second step of the post-translational modification of that lysine into an unusual amino acid residue named hypusine. Hypusination is unique to mature eIF-5A factor and is essential for its function.</text>
</comment>
<dbReference type="Pfam" id="PF13646">
    <property type="entry name" value="HEAT_2"/>
    <property type="match status" value="5"/>
</dbReference>
<dbReference type="PROSITE" id="PS50077">
    <property type="entry name" value="HEAT_REPEAT"/>
    <property type="match status" value="2"/>
</dbReference>
<dbReference type="GO" id="GO:0016491">
    <property type="term" value="F:oxidoreductase activity"/>
    <property type="evidence" value="ECO:0007669"/>
    <property type="project" value="TreeGrafter"/>
</dbReference>
<sequence length="1140" mass="122525">MARESTQANDPETTQRNRQATAWIRRGPAILVALLLVVVTTGVLTWRWREARKEASRQRLEIAANEFKAADGFVEVLEVRRSLLEIPESHRHQDWTELWESTYLTPFQGSTRVDHPIIAAAVGDNGKQLVTLQQEGVVQTWELPGLHPKQEFSVWKKEKNTTGSVCRFSTDGRLLACSHPNYIAGELGEALIFDIQTQDVKTEFLAEFNQIVFAPDDSVVYGLIGHEGQRIGAWNTGNGEPLFTIPGKLASGDVLVVSDDGRRLYDLELRQVYDARTGRQLEGSKLQGVADGRRDIVALSTDGRYVASLRGSASGSQPTLVLECTDQLYQQEIQISERPAHVTFSPDGREIACVVSHPNLDVEVLELAEDSFAMGMVGAMMSVGLKDRPVLWDVHVYDVPTGEHLRTLRGFPSVPYDLIFSPDGTKLVVYGGIDKWRNAGSKQGVHGDVVLWDLAGARSSQTPLIQDETVEYYIEALDDDDVIARREAAKALGELGRGANESATALGSAIQDDDRYVRRFAARALVNIGPEVAAPQFVESLHHDDPLVRQDAVYAFAQLSMAASVSAPALIESLHDEDEHVRRFAAQALGQLGSQASAAVTDLIGLLNDDSKQVRRAAANSLGAIGSDANAAVSTLSESLRDQDPYLRRIAIEALRNISPDAAVPAFIEALQDEDVVVKERAAAALATNDVVAASTALALIDFLQHTDRDIRDAATSALVKIGPEAVPPLVSRLDDEKRDYRAAAATALGALGPTAKSAIPALIEALKDEDRRVQSSAAQSLHEIGPEAIPELMKLFREERPRVGFDAGDVLSKFGSESVPILVDAINDEDHYFRRRVIILLGRIGANAKTAVPALVAVLNEQNDSIRVAAAGALGRIGIDAAPAEPALTGLLQDDEKSVRYSAAIALGRIGVSDEEVVRTLGEAIQHGTTEVKRFAADALGGTGAAAEPILLDTLNDRDPFVQVNASRSLGKIDAKEKALAVPVLLEWIEAPSDLGHAAASSFGELGSAETEAVPELVAIFNRGRGASPSQNAARALSQIGAAAVPALVRLLEVERTSHDANGINDIDSSIKKRLAAQALGRIGSEAQSAVPALRNAMKSNDVSVVEAAARALNQIASARAEISAIERDTSQKANSPED</sequence>
<dbReference type="SMART" id="SM00567">
    <property type="entry name" value="EZ_HEAT"/>
    <property type="match status" value="19"/>
</dbReference>
<dbReference type="Proteomes" id="UP001155241">
    <property type="component" value="Unassembled WGS sequence"/>
</dbReference>
<evidence type="ECO:0000313" key="4">
    <source>
        <dbReference type="Proteomes" id="UP001155241"/>
    </source>
</evidence>
<dbReference type="InterPro" id="IPR011989">
    <property type="entry name" value="ARM-like"/>
</dbReference>
<dbReference type="Pfam" id="PF03130">
    <property type="entry name" value="HEAT_PBS"/>
    <property type="match status" value="2"/>
</dbReference>
<dbReference type="InterPro" id="IPR016024">
    <property type="entry name" value="ARM-type_fold"/>
</dbReference>
<dbReference type="SUPFAM" id="SSF48371">
    <property type="entry name" value="ARM repeat"/>
    <property type="match status" value="2"/>
</dbReference>
<reference evidence="3" key="1">
    <citation type="submission" date="2022-06" db="EMBL/GenBank/DDBJ databases">
        <title>Aeoliella straminimaris, a novel planctomycete from sediments.</title>
        <authorList>
            <person name="Vitorino I.R."/>
            <person name="Lage O.M."/>
        </authorList>
    </citation>
    <scope>NUCLEOTIDE SEQUENCE</scope>
    <source>
        <strain evidence="3">ICT_H6.2</strain>
    </source>
</reference>
<evidence type="ECO:0000256" key="2">
    <source>
        <dbReference type="SAM" id="Phobius"/>
    </source>
</evidence>
<keyword evidence="2" id="KW-1133">Transmembrane helix</keyword>
<comment type="caution">
    <text evidence="3">The sequence shown here is derived from an EMBL/GenBank/DDBJ whole genome shotgun (WGS) entry which is preliminary data.</text>
</comment>
<dbReference type="InterPro" id="IPR004155">
    <property type="entry name" value="PBS_lyase_HEAT"/>
</dbReference>
<dbReference type="Gene3D" id="1.25.10.10">
    <property type="entry name" value="Leucine-rich Repeat Variant"/>
    <property type="match status" value="6"/>
</dbReference>
<dbReference type="PANTHER" id="PTHR12697">
    <property type="entry name" value="PBS LYASE HEAT-LIKE PROTEIN"/>
    <property type="match status" value="1"/>
</dbReference>
<organism evidence="3 4">
    <name type="scientific">Aeoliella straminimaris</name>
    <dbReference type="NCBI Taxonomy" id="2954799"/>
    <lineage>
        <taxon>Bacteria</taxon>
        <taxon>Pseudomonadati</taxon>
        <taxon>Planctomycetota</taxon>
        <taxon>Planctomycetia</taxon>
        <taxon>Pirellulales</taxon>
        <taxon>Lacipirellulaceae</taxon>
        <taxon>Aeoliella</taxon>
    </lineage>
</organism>
<dbReference type="PANTHER" id="PTHR12697:SF5">
    <property type="entry name" value="DEOXYHYPUSINE HYDROXYLASE"/>
    <property type="match status" value="1"/>
</dbReference>
<dbReference type="InterPro" id="IPR021133">
    <property type="entry name" value="HEAT_type_2"/>
</dbReference>
<evidence type="ECO:0000256" key="1">
    <source>
        <dbReference type="ARBA" id="ARBA00045876"/>
    </source>
</evidence>
<evidence type="ECO:0000313" key="3">
    <source>
        <dbReference type="EMBL" id="MCO6042714.1"/>
    </source>
</evidence>
<dbReference type="RefSeq" id="WP_252850809.1">
    <property type="nucleotide sequence ID" value="NZ_JAMXLR010000006.1"/>
</dbReference>
<dbReference type="SUPFAM" id="SSF82171">
    <property type="entry name" value="DPP6 N-terminal domain-like"/>
    <property type="match status" value="1"/>
</dbReference>
<keyword evidence="2" id="KW-0812">Transmembrane</keyword>
<accession>A0A9X2F6K0</accession>
<dbReference type="InterPro" id="IPR015943">
    <property type="entry name" value="WD40/YVTN_repeat-like_dom_sf"/>
</dbReference>
<dbReference type="SMART" id="SM00185">
    <property type="entry name" value="ARM"/>
    <property type="match status" value="3"/>
</dbReference>
<gene>
    <name evidence="3" type="ORF">NG895_02230</name>
</gene>
<keyword evidence="2" id="KW-0472">Membrane</keyword>
<dbReference type="EMBL" id="JAMXLR010000006">
    <property type="protein sequence ID" value="MCO6042714.1"/>
    <property type="molecule type" value="Genomic_DNA"/>
</dbReference>
<dbReference type="InterPro" id="IPR000225">
    <property type="entry name" value="Armadillo"/>
</dbReference>
<name>A0A9X2F6K0_9BACT</name>
<dbReference type="AlphaFoldDB" id="A0A9X2F6K0"/>
<proteinExistence type="predicted"/>
<dbReference type="Gene3D" id="2.130.10.10">
    <property type="entry name" value="YVTN repeat-like/Quinoprotein amine dehydrogenase"/>
    <property type="match status" value="2"/>
</dbReference>
<keyword evidence="4" id="KW-1185">Reference proteome</keyword>
<feature type="transmembrane region" description="Helical" evidence="2">
    <location>
        <begin position="28"/>
        <end position="48"/>
    </location>
</feature>
<protein>
    <submittedName>
        <fullName evidence="3">HEAT repeat domain-containing protein</fullName>
    </submittedName>
</protein>